<dbReference type="Proteomes" id="UP001176059">
    <property type="component" value="Unassembled WGS sequence"/>
</dbReference>
<evidence type="ECO:0000313" key="2">
    <source>
        <dbReference type="EMBL" id="KAJ3735706.1"/>
    </source>
</evidence>
<reference evidence="2" key="2">
    <citation type="journal article" date="2023" name="Proc. Natl. Acad. Sci. U.S.A.">
        <title>A global phylogenomic analysis of the shiitake genus Lentinula.</title>
        <authorList>
            <person name="Sierra-Patev S."/>
            <person name="Min B."/>
            <person name="Naranjo-Ortiz M."/>
            <person name="Looney B."/>
            <person name="Konkel Z."/>
            <person name="Slot J.C."/>
            <person name="Sakamoto Y."/>
            <person name="Steenwyk J.L."/>
            <person name="Rokas A."/>
            <person name="Carro J."/>
            <person name="Camarero S."/>
            <person name="Ferreira P."/>
            <person name="Molpeceres G."/>
            <person name="Ruiz-Duenas F.J."/>
            <person name="Serrano A."/>
            <person name="Henrissat B."/>
            <person name="Drula E."/>
            <person name="Hughes K.W."/>
            <person name="Mata J.L."/>
            <person name="Ishikawa N.K."/>
            <person name="Vargas-Isla R."/>
            <person name="Ushijima S."/>
            <person name="Smith C.A."/>
            <person name="Donoghue J."/>
            <person name="Ahrendt S."/>
            <person name="Andreopoulos W."/>
            <person name="He G."/>
            <person name="LaButti K."/>
            <person name="Lipzen A."/>
            <person name="Ng V."/>
            <person name="Riley R."/>
            <person name="Sandor L."/>
            <person name="Barry K."/>
            <person name="Martinez A.T."/>
            <person name="Xiao Y."/>
            <person name="Gibbons J.G."/>
            <person name="Terashima K."/>
            <person name="Grigoriev I.V."/>
            <person name="Hibbett D."/>
        </authorList>
    </citation>
    <scope>NUCLEOTIDE SEQUENCE</scope>
    <source>
        <strain evidence="2">ET3784</strain>
    </source>
</reference>
<keyword evidence="1" id="KW-0472">Membrane</keyword>
<gene>
    <name evidence="2" type="ORF">DFJ43DRAFT_826388</name>
</gene>
<protein>
    <submittedName>
        <fullName evidence="2">Uncharacterized protein</fullName>
    </submittedName>
</protein>
<proteinExistence type="predicted"/>
<name>A0AA38N3B6_9AGAR</name>
<reference evidence="2" key="1">
    <citation type="submission" date="2022-08" db="EMBL/GenBank/DDBJ databases">
        <authorList>
            <consortium name="DOE Joint Genome Institute"/>
            <person name="Min B."/>
            <person name="Sierra-Patev S."/>
            <person name="Naranjo-Ortiz M."/>
            <person name="Looney B."/>
            <person name="Konkel Z."/>
            <person name="Slot J.C."/>
            <person name="Sakamoto Y."/>
            <person name="Steenwyk J.L."/>
            <person name="Rokas A."/>
            <person name="Carro J."/>
            <person name="Camarero S."/>
            <person name="Ferreira P."/>
            <person name="Molpeceres G."/>
            <person name="Ruiz-duenas F.J."/>
            <person name="Serrano A."/>
            <person name="Henrissat B."/>
            <person name="Drula E."/>
            <person name="Hughes K.W."/>
            <person name="Mata J.L."/>
            <person name="Ishikawa N.K."/>
            <person name="Vargas-Isla R."/>
            <person name="Ushijima S."/>
            <person name="Smith C.A."/>
            <person name="Ahrendt S."/>
            <person name="Andreopoulos W."/>
            <person name="He G."/>
            <person name="LaButti K."/>
            <person name="Lipzen A."/>
            <person name="Ng V."/>
            <person name="Riley R."/>
            <person name="Sandor L."/>
            <person name="Barry K."/>
            <person name="Martinez A.T."/>
            <person name="Xiao Y."/>
            <person name="Gibbons J.G."/>
            <person name="Terashima K."/>
            <person name="Hibbett D.S."/>
            <person name="Grigoriev I.V."/>
        </authorList>
    </citation>
    <scope>NUCLEOTIDE SEQUENCE</scope>
    <source>
        <strain evidence="2">ET3784</strain>
    </source>
</reference>
<keyword evidence="1" id="KW-1133">Transmembrane helix</keyword>
<keyword evidence="1" id="KW-0812">Transmembrane</keyword>
<feature type="transmembrane region" description="Helical" evidence="1">
    <location>
        <begin position="66"/>
        <end position="86"/>
    </location>
</feature>
<dbReference type="EMBL" id="JANVFO010000008">
    <property type="protein sequence ID" value="KAJ3735706.1"/>
    <property type="molecule type" value="Genomic_DNA"/>
</dbReference>
<dbReference type="AlphaFoldDB" id="A0AA38N3B6"/>
<organism evidence="2 3">
    <name type="scientific">Lentinula guzmanii</name>
    <dbReference type="NCBI Taxonomy" id="2804957"/>
    <lineage>
        <taxon>Eukaryota</taxon>
        <taxon>Fungi</taxon>
        <taxon>Dikarya</taxon>
        <taxon>Basidiomycota</taxon>
        <taxon>Agaricomycotina</taxon>
        <taxon>Agaricomycetes</taxon>
        <taxon>Agaricomycetidae</taxon>
        <taxon>Agaricales</taxon>
        <taxon>Marasmiineae</taxon>
        <taxon>Omphalotaceae</taxon>
        <taxon>Lentinula</taxon>
    </lineage>
</organism>
<evidence type="ECO:0000256" key="1">
    <source>
        <dbReference type="SAM" id="Phobius"/>
    </source>
</evidence>
<evidence type="ECO:0000313" key="3">
    <source>
        <dbReference type="Proteomes" id="UP001176059"/>
    </source>
</evidence>
<comment type="caution">
    <text evidence="2">The sequence shown here is derived from an EMBL/GenBank/DDBJ whole genome shotgun (WGS) entry which is preliminary data.</text>
</comment>
<sequence length="206" mass="23298">MHSFDALSHPTTWMKPLLMKFTVSWNLSQLPCIGCTRTSTLRIDSQNLHPSLFARRGLRSPEDHPLLLTFIILVVIVVPLLCLYGIRLYARRRRAEEREDIEASLRHRLELQRNIDRLERDFMIPGSAAEPLPPYFPRPPAYSLNMDGANSKPVGNAHIASSDETKITAPLPVLSRQRSAICFPVSEHSCSGGSQNCTQYPYTSTR</sequence>
<keyword evidence="3" id="KW-1185">Reference proteome</keyword>
<accession>A0AA38N3B6</accession>